<dbReference type="Pfam" id="PF00069">
    <property type="entry name" value="Pkinase"/>
    <property type="match status" value="1"/>
</dbReference>
<dbReference type="OrthoDB" id="310217at2759"/>
<dbReference type="EMBL" id="ML987192">
    <property type="protein sequence ID" value="KAF2252509.1"/>
    <property type="molecule type" value="Genomic_DNA"/>
</dbReference>
<dbReference type="GO" id="GO:0005524">
    <property type="term" value="F:ATP binding"/>
    <property type="evidence" value="ECO:0007669"/>
    <property type="project" value="InterPro"/>
</dbReference>
<dbReference type="PANTHER" id="PTHR24361:SF842">
    <property type="entry name" value="KINASE, PUTATIVE-RELATED"/>
    <property type="match status" value="1"/>
</dbReference>
<keyword evidence="3" id="KW-0418">Kinase</keyword>
<dbReference type="InterPro" id="IPR008271">
    <property type="entry name" value="Ser/Thr_kinase_AS"/>
</dbReference>
<evidence type="ECO:0000313" key="3">
    <source>
        <dbReference type="EMBL" id="KAF2252509.1"/>
    </source>
</evidence>
<dbReference type="PROSITE" id="PS50011">
    <property type="entry name" value="PROTEIN_KINASE_DOM"/>
    <property type="match status" value="1"/>
</dbReference>
<name>A0A6A6IQE8_9PLEO</name>
<keyword evidence="3" id="KW-0808">Transferase</keyword>
<feature type="domain" description="Protein kinase" evidence="2">
    <location>
        <begin position="1"/>
        <end position="338"/>
    </location>
</feature>
<dbReference type="PANTHER" id="PTHR24361">
    <property type="entry name" value="MITOGEN-ACTIVATED KINASE KINASE KINASE"/>
    <property type="match status" value="1"/>
</dbReference>
<sequence>MAKRKATAPPARAGRRSKRSKTTNCTPEFIWKPRDWAEKKAISNRVSVLASKTNRGRLVVKKVMRVTPNSANDPRPLEIRAVSQLPDCNRVVKPIFFSPADPDAAQGTAIFEHLPLGDLMAWKAACFDQKNLKPVPESFIWRFFLGPRREERHCMIHRDIKPNNILVVDNGTTYPSFKLADFGCALLYQRQKASRPARCGTFEWQPPENPVINTRAADIWALGASTHFLATGQGPLQSIAQYTIARWNENNGHPASAQNYNPPARYYATRVPREVTPINLSTTQQIARGIAPYINPNRADYNHQYSDELNGWMSQCLRATPGRRPTVQRLLNSMTPMAKDLLKQIGGQAALTDLDFDSGP</sequence>
<dbReference type="GeneID" id="54584820"/>
<dbReference type="PROSITE" id="PS00108">
    <property type="entry name" value="PROTEIN_KINASE_ST"/>
    <property type="match status" value="1"/>
</dbReference>
<dbReference type="InterPro" id="IPR053235">
    <property type="entry name" value="Ser_Thr_kinase"/>
</dbReference>
<dbReference type="GO" id="GO:0004674">
    <property type="term" value="F:protein serine/threonine kinase activity"/>
    <property type="evidence" value="ECO:0007669"/>
    <property type="project" value="TreeGrafter"/>
</dbReference>
<dbReference type="SUPFAM" id="SSF56112">
    <property type="entry name" value="Protein kinase-like (PK-like)"/>
    <property type="match status" value="1"/>
</dbReference>
<accession>A0A6A6IQE8</accession>
<dbReference type="RefSeq" id="XP_033687513.1">
    <property type="nucleotide sequence ID" value="XM_033831490.1"/>
</dbReference>
<dbReference type="AlphaFoldDB" id="A0A6A6IQE8"/>
<evidence type="ECO:0000313" key="4">
    <source>
        <dbReference type="Proteomes" id="UP000800094"/>
    </source>
</evidence>
<organism evidence="3 4">
    <name type="scientific">Trematosphaeria pertusa</name>
    <dbReference type="NCBI Taxonomy" id="390896"/>
    <lineage>
        <taxon>Eukaryota</taxon>
        <taxon>Fungi</taxon>
        <taxon>Dikarya</taxon>
        <taxon>Ascomycota</taxon>
        <taxon>Pezizomycotina</taxon>
        <taxon>Dothideomycetes</taxon>
        <taxon>Pleosporomycetidae</taxon>
        <taxon>Pleosporales</taxon>
        <taxon>Massarineae</taxon>
        <taxon>Trematosphaeriaceae</taxon>
        <taxon>Trematosphaeria</taxon>
    </lineage>
</organism>
<proteinExistence type="predicted"/>
<dbReference type="GO" id="GO:0005737">
    <property type="term" value="C:cytoplasm"/>
    <property type="evidence" value="ECO:0007669"/>
    <property type="project" value="TreeGrafter"/>
</dbReference>
<dbReference type="Proteomes" id="UP000800094">
    <property type="component" value="Unassembled WGS sequence"/>
</dbReference>
<feature type="region of interest" description="Disordered" evidence="1">
    <location>
        <begin position="1"/>
        <end position="25"/>
    </location>
</feature>
<keyword evidence="4" id="KW-1185">Reference proteome</keyword>
<dbReference type="InterPro" id="IPR000719">
    <property type="entry name" value="Prot_kinase_dom"/>
</dbReference>
<protein>
    <submittedName>
        <fullName evidence="3">Kinase-like protein</fullName>
    </submittedName>
</protein>
<gene>
    <name evidence="3" type="ORF">BU26DRAFT_539108</name>
</gene>
<dbReference type="SMART" id="SM00220">
    <property type="entry name" value="S_TKc"/>
    <property type="match status" value="1"/>
</dbReference>
<dbReference type="InterPro" id="IPR011009">
    <property type="entry name" value="Kinase-like_dom_sf"/>
</dbReference>
<evidence type="ECO:0000256" key="1">
    <source>
        <dbReference type="SAM" id="MobiDB-lite"/>
    </source>
</evidence>
<dbReference type="Gene3D" id="1.10.510.10">
    <property type="entry name" value="Transferase(Phosphotransferase) domain 1"/>
    <property type="match status" value="1"/>
</dbReference>
<evidence type="ECO:0000259" key="2">
    <source>
        <dbReference type="PROSITE" id="PS50011"/>
    </source>
</evidence>
<reference evidence="3" key="1">
    <citation type="journal article" date="2020" name="Stud. Mycol.">
        <title>101 Dothideomycetes genomes: a test case for predicting lifestyles and emergence of pathogens.</title>
        <authorList>
            <person name="Haridas S."/>
            <person name="Albert R."/>
            <person name="Binder M."/>
            <person name="Bloem J."/>
            <person name="Labutti K."/>
            <person name="Salamov A."/>
            <person name="Andreopoulos B."/>
            <person name="Baker S."/>
            <person name="Barry K."/>
            <person name="Bills G."/>
            <person name="Bluhm B."/>
            <person name="Cannon C."/>
            <person name="Castanera R."/>
            <person name="Culley D."/>
            <person name="Daum C."/>
            <person name="Ezra D."/>
            <person name="Gonzalez J."/>
            <person name="Henrissat B."/>
            <person name="Kuo A."/>
            <person name="Liang C."/>
            <person name="Lipzen A."/>
            <person name="Lutzoni F."/>
            <person name="Magnuson J."/>
            <person name="Mondo S."/>
            <person name="Nolan M."/>
            <person name="Ohm R."/>
            <person name="Pangilinan J."/>
            <person name="Park H.-J."/>
            <person name="Ramirez L."/>
            <person name="Alfaro M."/>
            <person name="Sun H."/>
            <person name="Tritt A."/>
            <person name="Yoshinaga Y."/>
            <person name="Zwiers L.-H."/>
            <person name="Turgeon B."/>
            <person name="Goodwin S."/>
            <person name="Spatafora J."/>
            <person name="Crous P."/>
            <person name="Grigoriev I."/>
        </authorList>
    </citation>
    <scope>NUCLEOTIDE SEQUENCE</scope>
    <source>
        <strain evidence="3">CBS 122368</strain>
    </source>
</reference>